<dbReference type="InterPro" id="IPR036615">
    <property type="entry name" value="Mur_ligase_C_dom_sf"/>
</dbReference>
<gene>
    <name evidence="10" type="primary">murF</name>
    <name evidence="15" type="ORF">AVJ23_19000</name>
</gene>
<dbReference type="GO" id="GO:0051301">
    <property type="term" value="P:cell division"/>
    <property type="evidence" value="ECO:0007669"/>
    <property type="project" value="UniProtKB-KW"/>
</dbReference>
<keyword evidence="9 10" id="KW-0961">Cell wall biogenesis/degradation</keyword>
<keyword evidence="7 10" id="KW-0573">Peptidoglycan synthesis</keyword>
<dbReference type="NCBIfam" id="TIGR01143">
    <property type="entry name" value="murF"/>
    <property type="match status" value="1"/>
</dbReference>
<dbReference type="EMBL" id="LPXO01000016">
    <property type="protein sequence ID" value="KUF09165.1"/>
    <property type="molecule type" value="Genomic_DNA"/>
</dbReference>
<dbReference type="Gene3D" id="3.90.190.20">
    <property type="entry name" value="Mur ligase, C-terminal domain"/>
    <property type="match status" value="1"/>
</dbReference>
<keyword evidence="4 10" id="KW-0547">Nucleotide-binding</keyword>
<dbReference type="SUPFAM" id="SSF53244">
    <property type="entry name" value="MurD-like peptide ligases, peptide-binding domain"/>
    <property type="match status" value="1"/>
</dbReference>
<dbReference type="InterPro" id="IPR004101">
    <property type="entry name" value="Mur_ligase_C"/>
</dbReference>
<accession>A0A0W7WF16</accession>
<dbReference type="InterPro" id="IPR035911">
    <property type="entry name" value="MurE/MurF_N"/>
</dbReference>
<dbReference type="STRING" id="1685382.AVJ23_19000"/>
<dbReference type="AlphaFoldDB" id="A0A0W7WF16"/>
<dbReference type="GO" id="GO:0008766">
    <property type="term" value="F:UDP-N-acetylmuramoylalanyl-D-glutamyl-2,6-diaminopimelate-D-alanyl-D-alanine ligase activity"/>
    <property type="evidence" value="ECO:0007669"/>
    <property type="project" value="RHEA"/>
</dbReference>
<dbReference type="GO" id="GO:0008360">
    <property type="term" value="P:regulation of cell shape"/>
    <property type="evidence" value="ECO:0007669"/>
    <property type="project" value="UniProtKB-KW"/>
</dbReference>
<feature type="domain" description="Mur ligase central" evidence="14">
    <location>
        <begin position="104"/>
        <end position="293"/>
    </location>
</feature>
<comment type="catalytic activity">
    <reaction evidence="10 11">
        <text>D-alanyl-D-alanine + UDP-N-acetyl-alpha-D-muramoyl-L-alanyl-gamma-D-glutamyl-meso-2,6-diaminopimelate + ATP = UDP-N-acetyl-alpha-D-muramoyl-L-alanyl-gamma-D-glutamyl-meso-2,6-diaminopimeloyl-D-alanyl-D-alanine + ADP + phosphate + H(+)</text>
        <dbReference type="Rhea" id="RHEA:28374"/>
        <dbReference type="ChEBI" id="CHEBI:15378"/>
        <dbReference type="ChEBI" id="CHEBI:30616"/>
        <dbReference type="ChEBI" id="CHEBI:43474"/>
        <dbReference type="ChEBI" id="CHEBI:57822"/>
        <dbReference type="ChEBI" id="CHEBI:61386"/>
        <dbReference type="ChEBI" id="CHEBI:83905"/>
        <dbReference type="ChEBI" id="CHEBI:456216"/>
        <dbReference type="EC" id="6.3.2.10"/>
    </reaction>
</comment>
<comment type="pathway">
    <text evidence="10 11">Cell wall biogenesis; peptidoglycan biosynthesis.</text>
</comment>
<keyword evidence="3 10" id="KW-0132">Cell division</keyword>
<evidence type="ECO:0000259" key="14">
    <source>
        <dbReference type="Pfam" id="PF08245"/>
    </source>
</evidence>
<dbReference type="GO" id="GO:0071555">
    <property type="term" value="P:cell wall organization"/>
    <property type="evidence" value="ECO:0007669"/>
    <property type="project" value="UniProtKB-KW"/>
</dbReference>
<evidence type="ECO:0000256" key="3">
    <source>
        <dbReference type="ARBA" id="ARBA00022618"/>
    </source>
</evidence>
<evidence type="ECO:0000256" key="5">
    <source>
        <dbReference type="ARBA" id="ARBA00022840"/>
    </source>
</evidence>
<dbReference type="GO" id="GO:0009252">
    <property type="term" value="P:peptidoglycan biosynthetic process"/>
    <property type="evidence" value="ECO:0007669"/>
    <property type="project" value="UniProtKB-UniRule"/>
</dbReference>
<dbReference type="InterPro" id="IPR013221">
    <property type="entry name" value="Mur_ligase_cen"/>
</dbReference>
<dbReference type="Pfam" id="PF01225">
    <property type="entry name" value="Mur_ligase"/>
    <property type="match status" value="1"/>
</dbReference>
<evidence type="ECO:0000256" key="2">
    <source>
        <dbReference type="ARBA" id="ARBA00022598"/>
    </source>
</evidence>
<dbReference type="UniPathway" id="UPA00219"/>
<dbReference type="GO" id="GO:0005737">
    <property type="term" value="C:cytoplasm"/>
    <property type="evidence" value="ECO:0007669"/>
    <property type="project" value="UniProtKB-SubCell"/>
</dbReference>
<comment type="similarity">
    <text evidence="10">Belongs to the MurCDEF family. MurF subfamily.</text>
</comment>
<keyword evidence="1 10" id="KW-0963">Cytoplasm</keyword>
<dbReference type="OrthoDB" id="9800958at2"/>
<evidence type="ECO:0000313" key="15">
    <source>
        <dbReference type="EMBL" id="KUF09165.1"/>
    </source>
</evidence>
<dbReference type="PANTHER" id="PTHR43024:SF1">
    <property type="entry name" value="UDP-N-ACETYLMURAMOYL-TRIPEPTIDE--D-ALANYL-D-ALANINE LIGASE"/>
    <property type="match status" value="1"/>
</dbReference>
<name>A0A0W7WF16_9RHOB</name>
<keyword evidence="16" id="KW-1185">Reference proteome</keyword>
<feature type="domain" description="Mur ligase N-terminal catalytic" evidence="12">
    <location>
        <begin position="23"/>
        <end position="67"/>
    </location>
</feature>
<dbReference type="SUPFAM" id="SSF63418">
    <property type="entry name" value="MurE/MurF N-terminal domain"/>
    <property type="match status" value="1"/>
</dbReference>
<evidence type="ECO:0000256" key="10">
    <source>
        <dbReference type="HAMAP-Rule" id="MF_02019"/>
    </source>
</evidence>
<dbReference type="Pfam" id="PF02875">
    <property type="entry name" value="Mur_ligase_C"/>
    <property type="match status" value="1"/>
</dbReference>
<evidence type="ECO:0000259" key="12">
    <source>
        <dbReference type="Pfam" id="PF01225"/>
    </source>
</evidence>
<proteinExistence type="inferred from homology"/>
<dbReference type="Pfam" id="PF08245">
    <property type="entry name" value="Mur_ligase_M"/>
    <property type="match status" value="1"/>
</dbReference>
<dbReference type="RefSeq" id="WP_058863810.1">
    <property type="nucleotide sequence ID" value="NZ_LPXO01000016.1"/>
</dbReference>
<comment type="function">
    <text evidence="10 11">Involved in cell wall formation. Catalyzes the final step in the synthesis of UDP-N-acetylmuramoyl-pentapeptide, the precursor of murein.</text>
</comment>
<evidence type="ECO:0000256" key="7">
    <source>
        <dbReference type="ARBA" id="ARBA00022984"/>
    </source>
</evidence>
<evidence type="ECO:0000256" key="11">
    <source>
        <dbReference type="RuleBase" id="RU004136"/>
    </source>
</evidence>
<dbReference type="InterPro" id="IPR051046">
    <property type="entry name" value="MurCDEF_CellWall_CoF430Synth"/>
</dbReference>
<dbReference type="Proteomes" id="UP000054396">
    <property type="component" value="Unassembled WGS sequence"/>
</dbReference>
<dbReference type="Gene3D" id="3.40.1190.10">
    <property type="entry name" value="Mur-like, catalytic domain"/>
    <property type="match status" value="1"/>
</dbReference>
<feature type="binding site" evidence="10">
    <location>
        <begin position="106"/>
        <end position="112"/>
    </location>
    <ligand>
        <name>ATP</name>
        <dbReference type="ChEBI" id="CHEBI:30616"/>
    </ligand>
</feature>
<dbReference type="InterPro" id="IPR000713">
    <property type="entry name" value="Mur_ligase_N"/>
</dbReference>
<evidence type="ECO:0000256" key="1">
    <source>
        <dbReference type="ARBA" id="ARBA00022490"/>
    </source>
</evidence>
<comment type="caution">
    <text evidence="15">The sequence shown here is derived from an EMBL/GenBank/DDBJ whole genome shotgun (WGS) entry which is preliminary data.</text>
</comment>
<keyword evidence="8 10" id="KW-0131">Cell cycle</keyword>
<organism evidence="15 16">
    <name type="scientific">Pseudoponticoccus marisrubri</name>
    <dbReference type="NCBI Taxonomy" id="1685382"/>
    <lineage>
        <taxon>Bacteria</taxon>
        <taxon>Pseudomonadati</taxon>
        <taxon>Pseudomonadota</taxon>
        <taxon>Alphaproteobacteria</taxon>
        <taxon>Rhodobacterales</taxon>
        <taxon>Roseobacteraceae</taxon>
        <taxon>Pseudoponticoccus</taxon>
    </lineage>
</organism>
<keyword evidence="6 10" id="KW-0133">Cell shape</keyword>
<evidence type="ECO:0000256" key="4">
    <source>
        <dbReference type="ARBA" id="ARBA00022741"/>
    </source>
</evidence>
<feature type="domain" description="Mur ligase C-terminal" evidence="13">
    <location>
        <begin position="328"/>
        <end position="452"/>
    </location>
</feature>
<comment type="subcellular location">
    <subcellularLocation>
        <location evidence="10 11">Cytoplasm</location>
    </subcellularLocation>
</comment>
<dbReference type="EC" id="6.3.2.10" evidence="10 11"/>
<dbReference type="PANTHER" id="PTHR43024">
    <property type="entry name" value="UDP-N-ACETYLMURAMOYL-TRIPEPTIDE--D-ALANYL-D-ALANINE LIGASE"/>
    <property type="match status" value="1"/>
</dbReference>
<sequence length="480" mass="50664">MLWTAQEAAAATGGRIAGDWQADGVSIDTRTLAPGDLFVALKAARDGHDFVAQALEKGAAAALVSHVPEGVPEDRLLIVDDVQAGLEALGRAGRARTQARVVAVTGSVGKTSTKEMLRTVLGAQGRVHAAEKSYNNHWGVPLTLARMPREAEFAVIEIGMNHPGEIAPLARMARPDVALVTIVAPAHLAAFENIEGIAHEKASIFEGLGPQGVAIYNADLEVSPILRDVAEAGADRLIAFGTAPQADHRVTEVQVHDACTVVRGQAGGQALLYKVMAPGRHFALNAMGVLAVVSALGLDMALGVTALGQWSAGEGRGQREVIPLDPVDARQSVQLIDDAYNSNPASLGAALEVLAAAEVQHELGRVRKGRRIAYLGDMKELGPQEVAMHREIAALPAMAQIDMVHCVGPLMRQLWEALPEEKRGRCCETSAEMAERVARDLDAGDVVLAKGSLSMGLARVVDAIRKMRQAPAHADGELEG</sequence>
<evidence type="ECO:0000259" key="13">
    <source>
        <dbReference type="Pfam" id="PF02875"/>
    </source>
</evidence>
<dbReference type="GO" id="GO:0047480">
    <property type="term" value="F:UDP-N-acetylmuramoyl-tripeptide-D-alanyl-D-alanine ligase activity"/>
    <property type="evidence" value="ECO:0007669"/>
    <property type="project" value="UniProtKB-UniRule"/>
</dbReference>
<evidence type="ECO:0000313" key="16">
    <source>
        <dbReference type="Proteomes" id="UP000054396"/>
    </source>
</evidence>
<dbReference type="HAMAP" id="MF_02019">
    <property type="entry name" value="MurF"/>
    <property type="match status" value="1"/>
</dbReference>
<protein>
    <recommendedName>
        <fullName evidence="10 11">UDP-N-acetylmuramoyl-tripeptide--D-alanyl-D-alanine ligase</fullName>
        <ecNumber evidence="10 11">6.3.2.10</ecNumber>
    </recommendedName>
    <alternativeName>
        <fullName evidence="10">D-alanyl-D-alanine-adding enzyme</fullName>
    </alternativeName>
</protein>
<evidence type="ECO:0000256" key="8">
    <source>
        <dbReference type="ARBA" id="ARBA00023306"/>
    </source>
</evidence>
<keyword evidence="5 10" id="KW-0067">ATP-binding</keyword>
<evidence type="ECO:0000256" key="9">
    <source>
        <dbReference type="ARBA" id="ARBA00023316"/>
    </source>
</evidence>
<dbReference type="SUPFAM" id="SSF53623">
    <property type="entry name" value="MurD-like peptide ligases, catalytic domain"/>
    <property type="match status" value="1"/>
</dbReference>
<dbReference type="GO" id="GO:0005524">
    <property type="term" value="F:ATP binding"/>
    <property type="evidence" value="ECO:0007669"/>
    <property type="project" value="UniProtKB-UniRule"/>
</dbReference>
<keyword evidence="2 10" id="KW-0436">Ligase</keyword>
<evidence type="ECO:0000256" key="6">
    <source>
        <dbReference type="ARBA" id="ARBA00022960"/>
    </source>
</evidence>
<dbReference type="InterPro" id="IPR036565">
    <property type="entry name" value="Mur-like_cat_sf"/>
</dbReference>
<reference evidence="15 16" key="1">
    <citation type="submission" date="2015-12" db="EMBL/GenBank/DDBJ databases">
        <authorList>
            <person name="Shamseldin A."/>
            <person name="Moawad H."/>
            <person name="Abd El-Rahim W.M."/>
            <person name="Sadowsky M.J."/>
        </authorList>
    </citation>
    <scope>NUCLEOTIDE SEQUENCE [LARGE SCALE GENOMIC DNA]</scope>
    <source>
        <strain evidence="15 16">SJ5A-1</strain>
    </source>
</reference>
<dbReference type="InterPro" id="IPR005863">
    <property type="entry name" value="UDP-N-AcMur_synth"/>
</dbReference>
<dbReference type="Gene3D" id="3.40.1390.10">
    <property type="entry name" value="MurE/MurF, N-terminal domain"/>
    <property type="match status" value="1"/>
</dbReference>